<evidence type="ECO:0000256" key="1">
    <source>
        <dbReference type="SAM" id="Phobius"/>
    </source>
</evidence>
<dbReference type="Proteomes" id="UP000887013">
    <property type="component" value="Unassembled WGS sequence"/>
</dbReference>
<sequence>MPYKRMPAQSRRNILNSTGVLRSNSLHTPVMLSRGSQHIRSHYLGALSRPLCSSWWKNKILSPPCGHGMLMQFSHRLSRSSSLKFCVICVDYIYLILKYACYSLDLLRSLSADNRRVLFLELGVSVIAVVLSPMALCLRPLGD</sequence>
<dbReference type="AlphaFoldDB" id="A0A8X6PKY0"/>
<name>A0A8X6PKY0_NEPPI</name>
<keyword evidence="1" id="KW-1133">Transmembrane helix</keyword>
<keyword evidence="3" id="KW-1185">Reference proteome</keyword>
<gene>
    <name evidence="2" type="ORF">NPIL_500161</name>
</gene>
<proteinExistence type="predicted"/>
<feature type="transmembrane region" description="Helical" evidence="1">
    <location>
        <begin position="117"/>
        <end position="138"/>
    </location>
</feature>
<protein>
    <submittedName>
        <fullName evidence="2">Uncharacterized protein</fullName>
    </submittedName>
</protein>
<comment type="caution">
    <text evidence="2">The sequence shown here is derived from an EMBL/GenBank/DDBJ whole genome shotgun (WGS) entry which is preliminary data.</text>
</comment>
<evidence type="ECO:0000313" key="2">
    <source>
        <dbReference type="EMBL" id="GFT69488.1"/>
    </source>
</evidence>
<reference evidence="2" key="1">
    <citation type="submission" date="2020-08" db="EMBL/GenBank/DDBJ databases">
        <title>Multicomponent nature underlies the extraordinary mechanical properties of spider dragline silk.</title>
        <authorList>
            <person name="Kono N."/>
            <person name="Nakamura H."/>
            <person name="Mori M."/>
            <person name="Yoshida Y."/>
            <person name="Ohtoshi R."/>
            <person name="Malay A.D."/>
            <person name="Moran D.A.P."/>
            <person name="Tomita M."/>
            <person name="Numata K."/>
            <person name="Arakawa K."/>
        </authorList>
    </citation>
    <scope>NUCLEOTIDE SEQUENCE</scope>
</reference>
<evidence type="ECO:0000313" key="3">
    <source>
        <dbReference type="Proteomes" id="UP000887013"/>
    </source>
</evidence>
<dbReference type="EMBL" id="BMAW01020712">
    <property type="protein sequence ID" value="GFT69488.1"/>
    <property type="molecule type" value="Genomic_DNA"/>
</dbReference>
<accession>A0A8X6PKY0</accession>
<organism evidence="2 3">
    <name type="scientific">Nephila pilipes</name>
    <name type="common">Giant wood spider</name>
    <name type="synonym">Nephila maculata</name>
    <dbReference type="NCBI Taxonomy" id="299642"/>
    <lineage>
        <taxon>Eukaryota</taxon>
        <taxon>Metazoa</taxon>
        <taxon>Ecdysozoa</taxon>
        <taxon>Arthropoda</taxon>
        <taxon>Chelicerata</taxon>
        <taxon>Arachnida</taxon>
        <taxon>Araneae</taxon>
        <taxon>Araneomorphae</taxon>
        <taxon>Entelegynae</taxon>
        <taxon>Araneoidea</taxon>
        <taxon>Nephilidae</taxon>
        <taxon>Nephila</taxon>
    </lineage>
</organism>
<keyword evidence="1" id="KW-0472">Membrane</keyword>
<keyword evidence="1" id="KW-0812">Transmembrane</keyword>